<evidence type="ECO:0000256" key="1">
    <source>
        <dbReference type="SAM" id="MobiDB-lite"/>
    </source>
</evidence>
<evidence type="ECO:0000313" key="3">
    <source>
        <dbReference type="Proteomes" id="UP001060070"/>
    </source>
</evidence>
<dbReference type="Pfam" id="PF06191">
    <property type="entry name" value="DUF995"/>
    <property type="match status" value="1"/>
</dbReference>
<accession>A0AB38T743</accession>
<protein>
    <submittedName>
        <fullName evidence="2">DUF995 domain-containing protein</fullName>
    </submittedName>
</protein>
<feature type="compositionally biased region" description="Basic and acidic residues" evidence="1">
    <location>
        <begin position="167"/>
        <end position="178"/>
    </location>
</feature>
<dbReference type="AlphaFoldDB" id="A0AB38T743"/>
<dbReference type="RefSeq" id="WP_245265359.1">
    <property type="nucleotide sequence ID" value="NZ_CP088147.1"/>
</dbReference>
<dbReference type="Proteomes" id="UP001060070">
    <property type="component" value="Chromosome"/>
</dbReference>
<feature type="region of interest" description="Disordered" evidence="1">
    <location>
        <begin position="156"/>
        <end position="178"/>
    </location>
</feature>
<dbReference type="InterPro" id="IPR009337">
    <property type="entry name" value="DUF995"/>
</dbReference>
<evidence type="ECO:0000313" key="2">
    <source>
        <dbReference type="EMBL" id="UTU50760.1"/>
    </source>
</evidence>
<name>A0AB38T743_9HYPH</name>
<dbReference type="EMBL" id="CP088147">
    <property type="protein sequence ID" value="UTU50760.1"/>
    <property type="molecule type" value="Genomic_DNA"/>
</dbReference>
<gene>
    <name evidence="2" type="ORF">LRP29_25260</name>
</gene>
<reference evidence="2 3" key="1">
    <citation type="journal article" date="2022" name="Microbiol. Resour. Announc.">
        <title>Complete Genome Sequence of Mesorhizobium ciceri Strain R30, a Rhizobium Used as a Commercial Inoculant for Chickpea in Argentina.</title>
        <authorList>
            <person name="Foresto E."/>
            <person name="Revale S."/>
            <person name="Primo E."/>
            <person name="Nievas F."/>
            <person name="Carezzano E."/>
            <person name="Puente M."/>
            <person name="Alzari P."/>
            <person name="Mart M."/>
            <person name="Ben-Assaya M."/>
            <person name="Mornico D."/>
            <person name="Santoro M."/>
            <person name="Mart F."/>
            <person name="Giordano W."/>
            <person name="Bogino P."/>
        </authorList>
    </citation>
    <scope>NUCLEOTIDE SEQUENCE [LARGE SCALE GENOMIC DNA]</scope>
    <source>
        <strain evidence="2 3">R30</strain>
    </source>
</reference>
<organism evidence="2 3">
    <name type="scientific">Mesorhizobium ciceri</name>
    <dbReference type="NCBI Taxonomy" id="39645"/>
    <lineage>
        <taxon>Bacteria</taxon>
        <taxon>Pseudomonadati</taxon>
        <taxon>Pseudomonadota</taxon>
        <taxon>Alphaproteobacteria</taxon>
        <taxon>Hyphomicrobiales</taxon>
        <taxon>Phyllobacteriaceae</taxon>
        <taxon>Mesorhizobium</taxon>
    </lineage>
</organism>
<keyword evidence="3" id="KW-1185">Reference proteome</keyword>
<proteinExistence type="predicted"/>
<sequence length="200" mass="22255">MRTPIVLTALTGLPPHGVDGRRKHCGFATCMQLMFLLALCGQTALSGTAHAAAAKDGRPAGMVIAPAPTAYELQLLYADRTWIWKNGAAFFAQGNRRLQAWTSGQDTASVAEGRWLVTKDGKMCMELAWRSKGYTGEQHRTCYSHRIQGRNIEQRKDPDGEWYGFKRSPEDPSDEYKKFEAGDTKGAQFEVTRKLVDAKK</sequence>